<protein>
    <submittedName>
        <fullName evidence="2">Uncharacterized protein</fullName>
    </submittedName>
</protein>
<sequence length="310" mass="34807">MATIVSGSAFNVNTDYVYTKPKINANNGKSIGILNKHNMKSLYISTPLMLTWGVNEWSDDKTGKKSFDLALQFPSEENSECSAFLKNMQELEMRIKSDVITNCKEWLGKPKMSSDAVDALWSPMLKYPKDKASDEFDYSRAPTLKVKLGYWEGKFKCGSDDITIYNETQELLFPNDDNNSIIGLIAKGSNIATIIQCGGIWVANGKFGVTWKLLQAVVKPRTTLSGKCHIVLSEKDKEKLVAPLDDEDDDDEPVKMVSSVTEVPDSDDDEPNVKDEHKEEPKEQVKEEAKQVEVEDAPKKKRIVKKKSDE</sequence>
<accession>A0A6C0D4Y6</accession>
<name>A0A6C0D4Y6_9ZZZZ</name>
<organism evidence="2">
    <name type="scientific">viral metagenome</name>
    <dbReference type="NCBI Taxonomy" id="1070528"/>
    <lineage>
        <taxon>unclassified sequences</taxon>
        <taxon>metagenomes</taxon>
        <taxon>organismal metagenomes</taxon>
    </lineage>
</organism>
<reference evidence="2" key="1">
    <citation type="journal article" date="2020" name="Nature">
        <title>Giant virus diversity and host interactions through global metagenomics.</title>
        <authorList>
            <person name="Schulz F."/>
            <person name="Roux S."/>
            <person name="Paez-Espino D."/>
            <person name="Jungbluth S."/>
            <person name="Walsh D.A."/>
            <person name="Denef V.J."/>
            <person name="McMahon K.D."/>
            <person name="Konstantinidis K.T."/>
            <person name="Eloe-Fadrosh E.A."/>
            <person name="Kyrpides N.C."/>
            <person name="Woyke T."/>
        </authorList>
    </citation>
    <scope>NUCLEOTIDE SEQUENCE</scope>
    <source>
        <strain evidence="2">GVMAG-M-3300023174-116</strain>
    </source>
</reference>
<dbReference type="EMBL" id="MN739535">
    <property type="protein sequence ID" value="QHT11587.1"/>
    <property type="molecule type" value="Genomic_DNA"/>
</dbReference>
<feature type="region of interest" description="Disordered" evidence="1">
    <location>
        <begin position="243"/>
        <end position="310"/>
    </location>
</feature>
<dbReference type="AlphaFoldDB" id="A0A6C0D4Y6"/>
<proteinExistence type="predicted"/>
<feature type="compositionally biased region" description="Basic residues" evidence="1">
    <location>
        <begin position="299"/>
        <end position="310"/>
    </location>
</feature>
<feature type="compositionally biased region" description="Basic and acidic residues" evidence="1">
    <location>
        <begin position="271"/>
        <end position="298"/>
    </location>
</feature>
<evidence type="ECO:0000256" key="1">
    <source>
        <dbReference type="SAM" id="MobiDB-lite"/>
    </source>
</evidence>
<evidence type="ECO:0000313" key="2">
    <source>
        <dbReference type="EMBL" id="QHT11587.1"/>
    </source>
</evidence>